<evidence type="ECO:0000313" key="2">
    <source>
        <dbReference type="EMBL" id="KTS65794.1"/>
    </source>
</evidence>
<comment type="caution">
    <text evidence="2">The sequence shown here is derived from an EMBL/GenBank/DDBJ whole genome shotgun (WGS) entry which is preliminary data.</text>
</comment>
<accession>A0A8E1V7D6</accession>
<dbReference type="CDD" id="cd05262">
    <property type="entry name" value="SDR_a7"/>
    <property type="match status" value="1"/>
</dbReference>
<dbReference type="InterPro" id="IPR036291">
    <property type="entry name" value="NAD(P)-bd_dom_sf"/>
</dbReference>
<dbReference type="Gene3D" id="3.40.50.720">
    <property type="entry name" value="NAD(P)-binding Rossmann-like Domain"/>
    <property type="match status" value="1"/>
</dbReference>
<reference evidence="2 3" key="1">
    <citation type="journal article" date="2016" name="Front. Microbiol.">
        <title>Genomic Resource of Rice Seed Associated Bacteria.</title>
        <authorList>
            <person name="Midha S."/>
            <person name="Bansal K."/>
            <person name="Sharma S."/>
            <person name="Kumar N."/>
            <person name="Patil P.P."/>
            <person name="Chaudhry V."/>
            <person name="Patil P.B."/>
        </authorList>
    </citation>
    <scope>NUCLEOTIDE SEQUENCE [LARGE SCALE GENOMIC DNA]</scope>
    <source>
        <strain evidence="2 3">SA3</strain>
    </source>
</reference>
<dbReference type="Proteomes" id="UP000071979">
    <property type="component" value="Unassembled WGS sequence"/>
</dbReference>
<sequence length="289" mass="30930">MQIFVTGATGWVGSAVVEELIAAGHQVTGLARSAEKAVALAVTGAQVIRGSLEDADVLRDAAQSADAIIHTAFNHDFSRFVQNCEQDRQVIELLGEAIAGSDRMLLVTSGLSGMARGATELDQPQPVSPRQSEAAAQALSQRGVHVATVRLAPSVHGLGDHGFVPILVRLARESGISAWCGSGENCWSGVHRRDAARVYRLALEQGVTERVYHAVADEAVPFRAIAETIGRQLGLPSGERDRAHFGWFANMAAGNMAVSSQRTRTLLDWSATRPDLLSELDTPAYYTHL</sequence>
<dbReference type="PANTHER" id="PTHR48079">
    <property type="entry name" value="PROTEIN YEEZ"/>
    <property type="match status" value="1"/>
</dbReference>
<proteinExistence type="predicted"/>
<dbReference type="AlphaFoldDB" id="A0A8E1V7D6"/>
<dbReference type="GO" id="GO:0005737">
    <property type="term" value="C:cytoplasm"/>
    <property type="evidence" value="ECO:0007669"/>
    <property type="project" value="TreeGrafter"/>
</dbReference>
<dbReference type="RefSeq" id="WP_058776425.1">
    <property type="nucleotide sequence ID" value="NZ_CP045216.1"/>
</dbReference>
<organism evidence="2 3">
    <name type="scientific">Pantoea dispersa</name>
    <dbReference type="NCBI Taxonomy" id="59814"/>
    <lineage>
        <taxon>Bacteria</taxon>
        <taxon>Pseudomonadati</taxon>
        <taxon>Pseudomonadota</taxon>
        <taxon>Gammaproteobacteria</taxon>
        <taxon>Enterobacterales</taxon>
        <taxon>Erwiniaceae</taxon>
        <taxon>Pantoea</taxon>
    </lineage>
</organism>
<protein>
    <submittedName>
        <fullName evidence="2">3-beta hydroxysteroid dehydrogenase</fullName>
    </submittedName>
</protein>
<dbReference type="InterPro" id="IPR001509">
    <property type="entry name" value="Epimerase_deHydtase"/>
</dbReference>
<feature type="domain" description="NAD-dependent epimerase/dehydratase" evidence="1">
    <location>
        <begin position="3"/>
        <end position="212"/>
    </location>
</feature>
<dbReference type="EMBL" id="LDSE01000039">
    <property type="protein sequence ID" value="KTS65794.1"/>
    <property type="molecule type" value="Genomic_DNA"/>
</dbReference>
<dbReference type="Pfam" id="PF01370">
    <property type="entry name" value="Epimerase"/>
    <property type="match status" value="1"/>
</dbReference>
<evidence type="ECO:0000313" key="3">
    <source>
        <dbReference type="Proteomes" id="UP000071979"/>
    </source>
</evidence>
<evidence type="ECO:0000259" key="1">
    <source>
        <dbReference type="Pfam" id="PF01370"/>
    </source>
</evidence>
<dbReference type="InterPro" id="IPR051783">
    <property type="entry name" value="NAD(P)-dependent_oxidoreduct"/>
</dbReference>
<dbReference type="GO" id="GO:0004029">
    <property type="term" value="F:aldehyde dehydrogenase (NAD+) activity"/>
    <property type="evidence" value="ECO:0007669"/>
    <property type="project" value="TreeGrafter"/>
</dbReference>
<name>A0A8E1V7D6_9GAMM</name>
<dbReference type="PANTHER" id="PTHR48079:SF6">
    <property type="entry name" value="NAD(P)-BINDING DOMAIN-CONTAINING PROTEIN-RELATED"/>
    <property type="match status" value="1"/>
</dbReference>
<dbReference type="SUPFAM" id="SSF51735">
    <property type="entry name" value="NAD(P)-binding Rossmann-fold domains"/>
    <property type="match status" value="1"/>
</dbReference>
<gene>
    <name evidence="2" type="ORF">SA3R_20045</name>
</gene>